<evidence type="ECO:0000256" key="1">
    <source>
        <dbReference type="SAM" id="MobiDB-lite"/>
    </source>
</evidence>
<evidence type="ECO:0000313" key="3">
    <source>
        <dbReference type="Proteomes" id="UP000499080"/>
    </source>
</evidence>
<comment type="caution">
    <text evidence="2">The sequence shown here is derived from an EMBL/GenBank/DDBJ whole genome shotgun (WGS) entry which is preliminary data.</text>
</comment>
<accession>A0A4Y2DU89</accession>
<proteinExistence type="predicted"/>
<dbReference type="EMBL" id="BGPR01000427">
    <property type="protein sequence ID" value="GBM19606.1"/>
    <property type="molecule type" value="Genomic_DNA"/>
</dbReference>
<feature type="compositionally biased region" description="Basic residues" evidence="1">
    <location>
        <begin position="140"/>
        <end position="154"/>
    </location>
</feature>
<protein>
    <submittedName>
        <fullName evidence="2">Uncharacterized protein</fullName>
    </submittedName>
</protein>
<dbReference type="Proteomes" id="UP000499080">
    <property type="component" value="Unassembled WGS sequence"/>
</dbReference>
<keyword evidence="3" id="KW-1185">Reference proteome</keyword>
<feature type="compositionally biased region" description="Basic residues" evidence="1">
    <location>
        <begin position="164"/>
        <end position="178"/>
    </location>
</feature>
<sequence>MAAVVFRPYSVKNAFWSRSLEPTIGNSMRRHHVTRRISTLASDRTEPAFAKNRRDAKCCPYTFFGLRAICVDAGGARCYTPSIYQRSLFFCRTINGSAAQPVKQRNLLKVRRSDPTPSALLRKVQSGAKSAKTTRDKSPTKKKVTAFKEKKPKKSSKEAGGKKQTGRTKAAKSTKKKQ</sequence>
<organism evidence="2 3">
    <name type="scientific">Araneus ventricosus</name>
    <name type="common">Orbweaver spider</name>
    <name type="synonym">Epeira ventricosa</name>
    <dbReference type="NCBI Taxonomy" id="182803"/>
    <lineage>
        <taxon>Eukaryota</taxon>
        <taxon>Metazoa</taxon>
        <taxon>Ecdysozoa</taxon>
        <taxon>Arthropoda</taxon>
        <taxon>Chelicerata</taxon>
        <taxon>Arachnida</taxon>
        <taxon>Araneae</taxon>
        <taxon>Araneomorphae</taxon>
        <taxon>Entelegynae</taxon>
        <taxon>Araneoidea</taxon>
        <taxon>Araneidae</taxon>
        <taxon>Araneus</taxon>
    </lineage>
</organism>
<dbReference type="AlphaFoldDB" id="A0A4Y2DU89"/>
<gene>
    <name evidence="2" type="ORF">AVEN_107285_1</name>
</gene>
<name>A0A4Y2DU89_ARAVE</name>
<feature type="region of interest" description="Disordered" evidence="1">
    <location>
        <begin position="123"/>
        <end position="178"/>
    </location>
</feature>
<reference evidence="2 3" key="1">
    <citation type="journal article" date="2019" name="Sci. Rep.">
        <title>Orb-weaving spider Araneus ventricosus genome elucidates the spidroin gene catalogue.</title>
        <authorList>
            <person name="Kono N."/>
            <person name="Nakamura H."/>
            <person name="Ohtoshi R."/>
            <person name="Moran D.A.P."/>
            <person name="Shinohara A."/>
            <person name="Yoshida Y."/>
            <person name="Fujiwara M."/>
            <person name="Mori M."/>
            <person name="Tomita M."/>
            <person name="Arakawa K."/>
        </authorList>
    </citation>
    <scope>NUCLEOTIDE SEQUENCE [LARGE SCALE GENOMIC DNA]</scope>
</reference>
<evidence type="ECO:0000313" key="2">
    <source>
        <dbReference type="EMBL" id="GBM19606.1"/>
    </source>
</evidence>